<evidence type="ECO:0000256" key="6">
    <source>
        <dbReference type="ARBA" id="ARBA00023136"/>
    </source>
</evidence>
<name>A0ABQ4DH28_9CELL</name>
<accession>A0ABQ4DH28</accession>
<feature type="transmembrane region" description="Helical" evidence="7">
    <location>
        <begin position="426"/>
        <end position="449"/>
    </location>
</feature>
<feature type="transmembrane region" description="Helical" evidence="7">
    <location>
        <begin position="277"/>
        <end position="295"/>
    </location>
</feature>
<comment type="similarity">
    <text evidence="2">Belongs to the polysaccharide synthase family.</text>
</comment>
<keyword evidence="3" id="KW-1003">Cell membrane</keyword>
<evidence type="ECO:0000313" key="8">
    <source>
        <dbReference type="EMBL" id="GIG38659.1"/>
    </source>
</evidence>
<evidence type="ECO:0000256" key="4">
    <source>
        <dbReference type="ARBA" id="ARBA00022692"/>
    </source>
</evidence>
<feature type="transmembrane region" description="Helical" evidence="7">
    <location>
        <begin position="370"/>
        <end position="388"/>
    </location>
</feature>
<dbReference type="PANTHER" id="PTHR30250">
    <property type="entry name" value="PST FAMILY PREDICTED COLANIC ACID TRANSPORTER"/>
    <property type="match status" value="1"/>
</dbReference>
<feature type="transmembrane region" description="Helical" evidence="7">
    <location>
        <begin position="101"/>
        <end position="121"/>
    </location>
</feature>
<gene>
    <name evidence="8" type="ORF">Cph01nite_04210</name>
</gene>
<feature type="transmembrane region" description="Helical" evidence="7">
    <location>
        <begin position="343"/>
        <end position="364"/>
    </location>
</feature>
<feature type="transmembrane region" description="Helical" evidence="7">
    <location>
        <begin position="69"/>
        <end position="89"/>
    </location>
</feature>
<feature type="transmembrane region" description="Helical" evidence="7">
    <location>
        <begin position="133"/>
        <end position="154"/>
    </location>
</feature>
<evidence type="ECO:0000256" key="1">
    <source>
        <dbReference type="ARBA" id="ARBA00004651"/>
    </source>
</evidence>
<feature type="transmembrane region" description="Helical" evidence="7">
    <location>
        <begin position="33"/>
        <end position="57"/>
    </location>
</feature>
<feature type="transmembrane region" description="Helical" evidence="7">
    <location>
        <begin position="160"/>
        <end position="178"/>
    </location>
</feature>
<dbReference type="Pfam" id="PF13440">
    <property type="entry name" value="Polysacc_synt_3"/>
    <property type="match status" value="1"/>
</dbReference>
<reference evidence="8 9" key="1">
    <citation type="submission" date="2021-01" db="EMBL/GenBank/DDBJ databases">
        <title>Whole genome shotgun sequence of Cellulomonas phragmiteti NBRC 110785.</title>
        <authorList>
            <person name="Komaki H."/>
            <person name="Tamura T."/>
        </authorList>
    </citation>
    <scope>NUCLEOTIDE SEQUENCE [LARGE SCALE GENOMIC DNA]</scope>
    <source>
        <strain evidence="8 9">NBRC 110785</strain>
    </source>
</reference>
<comment type="caution">
    <text evidence="8">The sequence shown here is derived from an EMBL/GenBank/DDBJ whole genome shotgun (WGS) entry which is preliminary data.</text>
</comment>
<evidence type="ECO:0000256" key="7">
    <source>
        <dbReference type="SAM" id="Phobius"/>
    </source>
</evidence>
<dbReference type="EMBL" id="BONP01000002">
    <property type="protein sequence ID" value="GIG38659.1"/>
    <property type="molecule type" value="Genomic_DNA"/>
</dbReference>
<organism evidence="8 9">
    <name type="scientific">Cellulomonas phragmiteti</name>
    <dbReference type="NCBI Taxonomy" id="478780"/>
    <lineage>
        <taxon>Bacteria</taxon>
        <taxon>Bacillati</taxon>
        <taxon>Actinomycetota</taxon>
        <taxon>Actinomycetes</taxon>
        <taxon>Micrococcales</taxon>
        <taxon>Cellulomonadaceae</taxon>
        <taxon>Cellulomonas</taxon>
    </lineage>
</organism>
<keyword evidence="4 7" id="KW-0812">Transmembrane</keyword>
<dbReference type="PANTHER" id="PTHR30250:SF10">
    <property type="entry name" value="LIPOPOLYSACCHARIDE BIOSYNTHESIS PROTEIN WZXC"/>
    <property type="match status" value="1"/>
</dbReference>
<evidence type="ECO:0000313" key="9">
    <source>
        <dbReference type="Proteomes" id="UP000614741"/>
    </source>
</evidence>
<comment type="subcellular location">
    <subcellularLocation>
        <location evidence="1">Cell membrane</location>
        <topology evidence="1">Multi-pass membrane protein</topology>
    </subcellularLocation>
</comment>
<sequence>MRWNTLAVVGKQVFLFGSSIVLARLLGPETYGVVGAAMIYVTFTMLLLDQGLAAALVQRPELSRWAPGVVATANLASAVLLGVVTWLVAPAVADFFHDDRLAPVLQLLGAALWLKALAIVPRAMQQRALTFRSIALADVAGACAGAAAGVAAALAGAGPAAVVAMVVATDLVAAVVLLRAERGPAPNLRLGELRELLPFGARVMATNGIAYFSRNIDNILVGRVLGLSALSYYGMAYRVLVIPVQLIGQTVSRVMFPVLSRVADRRDLLADHLLRTTQLLAFVAVPLMGLAAAGAHELVEVVLGASWLPSASLLTVLAVAGARETVMYISGPLMKATGRVKLLVRYELLATVLQVGGIVVGLRWGILGVALGYTLAGFALTPVLLLVQRHLTGVSGAQQLRAILPPVHAALWGAAAYVLVTRVLDGPLLVLLVGAACYVAVAAGVLLAVHRTSTTQALARLGRLATGAR</sequence>
<proteinExistence type="inferred from homology"/>
<dbReference type="InterPro" id="IPR050833">
    <property type="entry name" value="Poly_Biosynth_Transport"/>
</dbReference>
<keyword evidence="5 7" id="KW-1133">Transmembrane helix</keyword>
<protein>
    <submittedName>
        <fullName evidence="8">Lipopolysaccharide biosynthesis protein</fullName>
    </submittedName>
</protein>
<dbReference type="CDD" id="cd13127">
    <property type="entry name" value="MATE_tuaB_like"/>
    <property type="match status" value="1"/>
</dbReference>
<feature type="transmembrane region" description="Helical" evidence="7">
    <location>
        <begin position="400"/>
        <end position="420"/>
    </location>
</feature>
<evidence type="ECO:0000256" key="3">
    <source>
        <dbReference type="ARBA" id="ARBA00022475"/>
    </source>
</evidence>
<dbReference type="Proteomes" id="UP000614741">
    <property type="component" value="Unassembled WGS sequence"/>
</dbReference>
<keyword evidence="9" id="KW-1185">Reference proteome</keyword>
<feature type="transmembrane region" description="Helical" evidence="7">
    <location>
        <begin position="301"/>
        <end position="322"/>
    </location>
</feature>
<keyword evidence="6 7" id="KW-0472">Membrane</keyword>
<evidence type="ECO:0000256" key="2">
    <source>
        <dbReference type="ARBA" id="ARBA00007430"/>
    </source>
</evidence>
<evidence type="ECO:0000256" key="5">
    <source>
        <dbReference type="ARBA" id="ARBA00022989"/>
    </source>
</evidence>